<evidence type="ECO:0000256" key="1">
    <source>
        <dbReference type="SAM" id="MobiDB-lite"/>
    </source>
</evidence>
<feature type="region of interest" description="Disordered" evidence="1">
    <location>
        <begin position="178"/>
        <end position="262"/>
    </location>
</feature>
<feature type="signal peptide" evidence="2">
    <location>
        <begin position="1"/>
        <end position="15"/>
    </location>
</feature>
<comment type="caution">
    <text evidence="3">The sequence shown here is derived from an EMBL/GenBank/DDBJ whole genome shotgun (WGS) entry which is preliminary data.</text>
</comment>
<dbReference type="STRING" id="151549.A0A4C1WID0"/>
<sequence>MRSIVLISILSFTCAAKLDKTYLPPSGAQTSGGSGDFLQTPSLSGSGFQKRPDTKGPAGDNAFGRNSPAGPGRTDLENDAVVINAALPNDAYEGASAFDEFQRAERPQSAYERNAGILRQDSVNNGDTYSYSYETENGIFCRRSRNGFVPEGDHLPTSPPVPEEILKALEQNAREEAAGIFDDGSYDVRKYGGQEENFDSQNNNGNNGNKYDNFSKQGNTYLPPNGAPTVTNQNAQRGQSLGQNFDSARRRPGSESTDGYSY</sequence>
<evidence type="ECO:0000256" key="2">
    <source>
        <dbReference type="SAM" id="SignalP"/>
    </source>
</evidence>
<organism evidence="3 4">
    <name type="scientific">Eumeta variegata</name>
    <name type="common">Bagworm moth</name>
    <name type="synonym">Eumeta japonica</name>
    <dbReference type="NCBI Taxonomy" id="151549"/>
    <lineage>
        <taxon>Eukaryota</taxon>
        <taxon>Metazoa</taxon>
        <taxon>Ecdysozoa</taxon>
        <taxon>Arthropoda</taxon>
        <taxon>Hexapoda</taxon>
        <taxon>Insecta</taxon>
        <taxon>Pterygota</taxon>
        <taxon>Neoptera</taxon>
        <taxon>Endopterygota</taxon>
        <taxon>Lepidoptera</taxon>
        <taxon>Glossata</taxon>
        <taxon>Ditrysia</taxon>
        <taxon>Tineoidea</taxon>
        <taxon>Psychidae</taxon>
        <taxon>Oiketicinae</taxon>
        <taxon>Eumeta</taxon>
    </lineage>
</organism>
<feature type="chain" id="PRO_5020024516" evidence="2">
    <location>
        <begin position="16"/>
        <end position="262"/>
    </location>
</feature>
<dbReference type="AlphaFoldDB" id="A0A4C1WID0"/>
<gene>
    <name evidence="3" type="ORF">EVAR_33909_1</name>
</gene>
<keyword evidence="4" id="KW-1185">Reference proteome</keyword>
<keyword evidence="2" id="KW-0732">Signal</keyword>
<accession>A0A4C1WID0</accession>
<reference evidence="3 4" key="1">
    <citation type="journal article" date="2019" name="Commun. Biol.">
        <title>The bagworm genome reveals a unique fibroin gene that provides high tensile strength.</title>
        <authorList>
            <person name="Kono N."/>
            <person name="Nakamura H."/>
            <person name="Ohtoshi R."/>
            <person name="Tomita M."/>
            <person name="Numata K."/>
            <person name="Arakawa K."/>
        </authorList>
    </citation>
    <scope>NUCLEOTIDE SEQUENCE [LARGE SCALE GENOMIC DNA]</scope>
</reference>
<protein>
    <submittedName>
        <fullName evidence="3">Cuticle protein 3</fullName>
    </submittedName>
</protein>
<name>A0A4C1WID0_EUMVA</name>
<dbReference type="Proteomes" id="UP000299102">
    <property type="component" value="Unassembled WGS sequence"/>
</dbReference>
<feature type="region of interest" description="Disordered" evidence="1">
    <location>
        <begin position="26"/>
        <end position="75"/>
    </location>
</feature>
<feature type="compositionally biased region" description="Polar residues" evidence="1">
    <location>
        <begin position="210"/>
        <end position="246"/>
    </location>
</feature>
<dbReference type="OrthoDB" id="6923072at2759"/>
<dbReference type="EMBL" id="BGZK01000575">
    <property type="protein sequence ID" value="GBP51158.1"/>
    <property type="molecule type" value="Genomic_DNA"/>
</dbReference>
<feature type="compositionally biased region" description="Polar residues" evidence="1">
    <location>
        <begin position="36"/>
        <end position="47"/>
    </location>
</feature>
<evidence type="ECO:0000313" key="3">
    <source>
        <dbReference type="EMBL" id="GBP51158.1"/>
    </source>
</evidence>
<proteinExistence type="predicted"/>
<evidence type="ECO:0000313" key="4">
    <source>
        <dbReference type="Proteomes" id="UP000299102"/>
    </source>
</evidence>